<keyword evidence="7" id="KW-1185">Reference proteome</keyword>
<dbReference type="InterPro" id="IPR036250">
    <property type="entry name" value="AcylCo_DH-like_C"/>
</dbReference>
<evidence type="ECO:0000256" key="4">
    <source>
        <dbReference type="ARBA" id="ARBA00023002"/>
    </source>
</evidence>
<dbReference type="RefSeq" id="WP_124965885.1">
    <property type="nucleotide sequence ID" value="NZ_RRAZ01000024.1"/>
</dbReference>
<name>A0A3P3DDP8_9RHOB</name>
<evidence type="ECO:0000256" key="2">
    <source>
        <dbReference type="ARBA" id="ARBA00022630"/>
    </source>
</evidence>
<comment type="similarity">
    <text evidence="1">Belongs to the acyl-CoA dehydrogenase family.</text>
</comment>
<proteinExistence type="inferred from homology"/>
<dbReference type="InterPro" id="IPR009075">
    <property type="entry name" value="AcylCo_DH/oxidase_C"/>
</dbReference>
<evidence type="ECO:0000259" key="5">
    <source>
        <dbReference type="Pfam" id="PF00441"/>
    </source>
</evidence>
<sequence length="324" mass="34019">MSTDLIRDSAERLFGPKGGSRAPAALWRETEAAGFGLALLSEAEGGFGLSTRDALEPLIIAARCAAPVPLAETMLANWLLARSGQGPSENASVVVSDLAQPVLWGPAATEVLWLDPEGHVTRLPAGVCTWTPLSSLSGEPMERLLPPPPGGIRFDPGVSAMHLRAMAALLRAAQISGALEGVVQLSVSYAAGRVQFGRALAGFQTIRHYLAQMANQAAAARAGIAMAAAAADQGDVGSFIALVAAARIRAGEAVGPVTDLAHQIHGAIGFSEDYPLHQLTRRLWLWRDLDGDEAYWSAHLGARLMAGKERGLWAQITELQGGSL</sequence>
<dbReference type="Pfam" id="PF00441">
    <property type="entry name" value="Acyl-CoA_dh_1"/>
    <property type="match status" value="1"/>
</dbReference>
<dbReference type="SUPFAM" id="SSF56645">
    <property type="entry name" value="Acyl-CoA dehydrogenase NM domain-like"/>
    <property type="match status" value="1"/>
</dbReference>
<evidence type="ECO:0000313" key="6">
    <source>
        <dbReference type="EMBL" id="RRH72411.1"/>
    </source>
</evidence>
<accession>A0A3P3DDP8</accession>
<protein>
    <recommendedName>
        <fullName evidence="5">Acyl-CoA dehydrogenase/oxidase C-terminal domain-containing protein</fullName>
    </recommendedName>
</protein>
<dbReference type="InterPro" id="IPR009100">
    <property type="entry name" value="AcylCoA_DH/oxidase_NM_dom_sf"/>
</dbReference>
<evidence type="ECO:0000313" key="7">
    <source>
        <dbReference type="Proteomes" id="UP000282125"/>
    </source>
</evidence>
<keyword evidence="2" id="KW-0285">Flavoprotein</keyword>
<dbReference type="Gene3D" id="1.20.140.10">
    <property type="entry name" value="Butyryl-CoA Dehydrogenase, subunit A, domain 3"/>
    <property type="match status" value="1"/>
</dbReference>
<keyword evidence="3" id="KW-0274">FAD</keyword>
<comment type="caution">
    <text evidence="6">The sequence shown here is derived from an EMBL/GenBank/DDBJ whole genome shotgun (WGS) entry which is preliminary data.</text>
</comment>
<dbReference type="OrthoDB" id="2450120at2"/>
<dbReference type="AlphaFoldDB" id="A0A3P3DDP8"/>
<reference evidence="6 7" key="1">
    <citation type="submission" date="2018-11" db="EMBL/GenBank/DDBJ databases">
        <title>Gemmobacter sp. nov., YIM 102744-1 draft genome.</title>
        <authorList>
            <person name="Li G."/>
            <person name="Jiang Y."/>
        </authorList>
    </citation>
    <scope>NUCLEOTIDE SEQUENCE [LARGE SCALE GENOMIC DNA]</scope>
    <source>
        <strain evidence="6 7">YIM 102744-1</strain>
    </source>
</reference>
<dbReference type="PANTHER" id="PTHR43884:SF20">
    <property type="entry name" value="ACYL-COA DEHYDROGENASE FADE28"/>
    <property type="match status" value="1"/>
</dbReference>
<gene>
    <name evidence="6" type="ORF">EG244_14980</name>
</gene>
<dbReference type="SUPFAM" id="SSF47203">
    <property type="entry name" value="Acyl-CoA dehydrogenase C-terminal domain-like"/>
    <property type="match status" value="1"/>
</dbReference>
<feature type="domain" description="Acyl-CoA dehydrogenase/oxidase C-terminal" evidence="5">
    <location>
        <begin position="166"/>
        <end position="295"/>
    </location>
</feature>
<evidence type="ECO:0000256" key="1">
    <source>
        <dbReference type="ARBA" id="ARBA00009347"/>
    </source>
</evidence>
<dbReference type="PANTHER" id="PTHR43884">
    <property type="entry name" value="ACYL-COA DEHYDROGENASE"/>
    <property type="match status" value="1"/>
</dbReference>
<dbReference type="Proteomes" id="UP000282125">
    <property type="component" value="Unassembled WGS sequence"/>
</dbReference>
<dbReference type="EMBL" id="RRAZ01000024">
    <property type="protein sequence ID" value="RRH72411.1"/>
    <property type="molecule type" value="Genomic_DNA"/>
</dbReference>
<organism evidence="6 7">
    <name type="scientific">Falsigemmobacter faecalis</name>
    <dbReference type="NCBI Taxonomy" id="2488730"/>
    <lineage>
        <taxon>Bacteria</taxon>
        <taxon>Pseudomonadati</taxon>
        <taxon>Pseudomonadota</taxon>
        <taxon>Alphaproteobacteria</taxon>
        <taxon>Rhodobacterales</taxon>
        <taxon>Paracoccaceae</taxon>
        <taxon>Falsigemmobacter</taxon>
    </lineage>
</organism>
<dbReference type="GO" id="GO:0003995">
    <property type="term" value="F:acyl-CoA dehydrogenase activity"/>
    <property type="evidence" value="ECO:0007669"/>
    <property type="project" value="TreeGrafter"/>
</dbReference>
<evidence type="ECO:0000256" key="3">
    <source>
        <dbReference type="ARBA" id="ARBA00022827"/>
    </source>
</evidence>
<keyword evidence="4" id="KW-0560">Oxidoreductase</keyword>